<feature type="coiled-coil region" evidence="2">
    <location>
        <begin position="771"/>
        <end position="798"/>
    </location>
</feature>
<protein>
    <submittedName>
        <fullName evidence="4">Phage tail length tape-measure protein</fullName>
    </submittedName>
</protein>
<dbReference type="InterPro" id="IPR021422">
    <property type="entry name" value="DUF3069"/>
</dbReference>
<dbReference type="NCBIfam" id="TIGR01760">
    <property type="entry name" value="tape_meas_TP901"/>
    <property type="match status" value="1"/>
</dbReference>
<keyword evidence="2" id="KW-0175">Coiled coil</keyword>
<dbReference type="Proteomes" id="UP000052991">
    <property type="component" value="Unassembled WGS sequence"/>
</dbReference>
<evidence type="ECO:0000313" key="5">
    <source>
        <dbReference type="Proteomes" id="UP000052991"/>
    </source>
</evidence>
<dbReference type="PANTHER" id="PTHR37813:SF1">
    <property type="entry name" value="FELS-2 PROPHAGE PROTEIN"/>
    <property type="match status" value="1"/>
</dbReference>
<dbReference type="PANTHER" id="PTHR37813">
    <property type="entry name" value="FELS-2 PROPHAGE PROTEIN"/>
    <property type="match status" value="1"/>
</dbReference>
<comment type="caution">
    <text evidence="4">The sequence shown here is derived from an EMBL/GenBank/DDBJ whole genome shotgun (WGS) entry which is preliminary data.</text>
</comment>
<evidence type="ECO:0000256" key="1">
    <source>
        <dbReference type="ARBA" id="ARBA00022612"/>
    </source>
</evidence>
<accession>A0A0V8EUQ9</accession>
<feature type="coiled-coil region" evidence="2">
    <location>
        <begin position="59"/>
        <end position="120"/>
    </location>
</feature>
<dbReference type="EMBL" id="LKLW01000033">
    <property type="protein sequence ID" value="KSU29098.1"/>
    <property type="molecule type" value="Genomic_DNA"/>
</dbReference>
<keyword evidence="1" id="KW-1188">Viral release from host cell</keyword>
<evidence type="ECO:0000259" key="3">
    <source>
        <dbReference type="Pfam" id="PF10145"/>
    </source>
</evidence>
<gene>
    <name evidence="4" type="ORF">N42_0566</name>
</gene>
<dbReference type="Pfam" id="PF11269">
    <property type="entry name" value="DUF3069"/>
    <property type="match status" value="1"/>
</dbReference>
<proteinExistence type="predicted"/>
<organism evidence="4 5">
    <name type="scientific">Lactococcus lactis subsp. lactis</name>
    <name type="common">Streptococcus lactis</name>
    <dbReference type="NCBI Taxonomy" id="1360"/>
    <lineage>
        <taxon>Bacteria</taxon>
        <taxon>Bacillati</taxon>
        <taxon>Bacillota</taxon>
        <taxon>Bacilli</taxon>
        <taxon>Lactobacillales</taxon>
        <taxon>Streptococcaceae</taxon>
        <taxon>Lactococcus</taxon>
    </lineage>
</organism>
<sequence length="1362" mass="145718">MADTPLGKMIIEMGFDDSSFSKGITGVNKQLAALKNDLKTSQTSFSTFGKGVDGVRSPMEVLNKSIAKQKEQLDLLKKSYSGSLVDGKATSSTQNYANQISRANAQLAQYQAQLKNAAIEQYKQTSILPKLSSGFEKISGGLDTVSRKTAPVTVGITAAFAKGIQAATNFNGKMTEIQALLADDTSPKQLAQNMDVLSSKSKQWARQYGIDTSSINEGMEEMIKRGYDFNQTVGAMPAVLDASRASGEDFGTVMSASTAILEQFGLKTEDTASMMKNTQRVTDSLTFVANKTSAGFEDMGVAMEYVGPVANSLGMSLEETSSAIGLLSNNGIEGEKAGTSLRGALSRLLKPTKQSSAAFEELGINLEEWKKGNIGLPDMLDTIKKSTEGMTQAEKSSLIAKAFGTEAQTGMNILIDQGGNALRNLTKETQNATGYTKKLADQMNNSDKNAFNKAKATLEVLSIDLGQKLLPSIIPVVKEIDNLAGSFSKLSPETQQFIIKMAIAAAAVAPTAKALSGLTSIVSGVTGSLARIGAKGAGELALRGIATEAGGATAAIAGGGGLSASLAGISPILAGLSPVAVGALGVAGLAGLIVGVSKAVDDAKDRVKFFGQVEVPKETVDKIDDFRDRIDKAKVAMEEFGTGSQNSAQKVKDAINSLSEGTKGDIDKSTKELEEAMKRTGYTAEQIAEMKKRGESAKSVVEAAANDISQVYINANKRDEKNRALTVDEQARVSSNMKVIFESEADALKITGDKKNTLMRALNGEFNNMSKSQAQQVINDMRGMREQANKEYDQQAADQKKLLDGHTITQDTYNENMAAAEQERVDKLSKYGVAVAKAEDVIRGNLKLGEAGYKEWRENAEAEMGLYGESFDEALAKAGDASKKLGDNGKLLAKYTTGMSDDSKKANDAWNSIIFDPKTGEIKTNAPEVIAEAVKSKEGWDNMQFILKNANLTTNARFTVAEALIASGQWDQLSPEQKNLVVNNQQGLLAIADSRQNMKIWNEMPDSVKKILGDNKDFLQNKETAQQALTGWNTLPAQTKKLLGDDTDFLSKKGNATGALNSWNSMPENVKKLLGNDADFQNKKGAAASALKAWDAMPENVKKMLANNFDVLAKKEGATNAILQWNNLPADAKKLLASNQTASGVNSANSWIQNNFLGKTVDLNANSKPAQDVQDSFLNNKVSKTIDLIINKTNNAQGTPYHPGGLATVNDQKGPTYKELISLPNGVSFIPEGRDVTMPLPKGTKILKASKTAQLIPKYADGTGGIPANAKIFRDMRAVQQQLVLNTPVVDNSSQLNTIIELLKLMSGSNNESLIKAIQSLANRPSVSVFDKKDAAKTLTKLISENQEKDTLIQTLIGGHNP</sequence>
<evidence type="ECO:0000256" key="2">
    <source>
        <dbReference type="SAM" id="Coils"/>
    </source>
</evidence>
<reference evidence="5" key="1">
    <citation type="submission" date="2015-10" db="EMBL/GenBank/DDBJ databases">
        <title>Draft Genome Sequences of 11 Lactococcus lactis subspecies cremoris strains.</title>
        <authorList>
            <person name="Wels M."/>
            <person name="Backus L."/>
            <person name="Boekhorst J."/>
            <person name="Dijkstra A."/>
            <person name="Beerthuizen M."/>
            <person name="Kelly W."/>
            <person name="Siezen R."/>
            <person name="Bachmann H."/>
            <person name="Van Hijum S."/>
        </authorList>
    </citation>
    <scope>NUCLEOTIDE SEQUENCE [LARGE SCALE GENOMIC DNA]</scope>
    <source>
        <strain evidence="5">N42</strain>
    </source>
</reference>
<dbReference type="PATRIC" id="fig|1360.116.peg.1941"/>
<dbReference type="RefSeq" id="WP_058212544.1">
    <property type="nucleotide sequence ID" value="NZ_JABRBQ010000001.1"/>
</dbReference>
<evidence type="ECO:0000313" key="4">
    <source>
        <dbReference type="EMBL" id="KSU29098.1"/>
    </source>
</evidence>
<dbReference type="Pfam" id="PF10145">
    <property type="entry name" value="PhageMin_Tail"/>
    <property type="match status" value="1"/>
</dbReference>
<feature type="domain" description="Phage tail tape measure protein" evidence="3">
    <location>
        <begin position="201"/>
        <end position="404"/>
    </location>
</feature>
<dbReference type="InterPro" id="IPR010090">
    <property type="entry name" value="Phage_tape_meas"/>
</dbReference>
<name>A0A0V8EUQ9_LACLL</name>